<dbReference type="PRINTS" id="PR00861">
    <property type="entry name" value="ALYTICPTASE"/>
</dbReference>
<feature type="compositionally biased region" description="Gly residues" evidence="6">
    <location>
        <begin position="223"/>
        <end position="232"/>
    </location>
</feature>
<organism evidence="8 9">
    <name type="scientific">Dietzia aerolata</name>
    <dbReference type="NCBI Taxonomy" id="595984"/>
    <lineage>
        <taxon>Bacteria</taxon>
        <taxon>Bacillati</taxon>
        <taxon>Actinomycetota</taxon>
        <taxon>Actinomycetes</taxon>
        <taxon>Mycobacteriales</taxon>
        <taxon>Dietziaceae</taxon>
        <taxon>Dietzia</taxon>
    </lineage>
</organism>
<evidence type="ECO:0000256" key="7">
    <source>
        <dbReference type="SAM" id="SignalP"/>
    </source>
</evidence>
<evidence type="ECO:0000256" key="5">
    <source>
        <dbReference type="ARBA" id="ARBA00023157"/>
    </source>
</evidence>
<feature type="signal peptide" evidence="7">
    <location>
        <begin position="1"/>
        <end position="25"/>
    </location>
</feature>
<dbReference type="InterPro" id="IPR009003">
    <property type="entry name" value="Peptidase_S1_PA"/>
</dbReference>
<comment type="caution">
    <text evidence="8">The sequence shown here is derived from an EMBL/GenBank/DDBJ whole genome shotgun (WGS) entry which is preliminary data.</text>
</comment>
<evidence type="ECO:0000256" key="6">
    <source>
        <dbReference type="SAM" id="MobiDB-lite"/>
    </source>
</evidence>
<dbReference type="Gene3D" id="2.40.10.10">
    <property type="entry name" value="Trypsin-like serine proteases"/>
    <property type="match status" value="2"/>
</dbReference>
<feature type="region of interest" description="Disordered" evidence="6">
    <location>
        <begin position="211"/>
        <end position="264"/>
    </location>
</feature>
<evidence type="ECO:0000256" key="1">
    <source>
        <dbReference type="ARBA" id="ARBA00007664"/>
    </source>
</evidence>
<keyword evidence="9" id="KW-1185">Reference proteome</keyword>
<accession>A0ABV5JN64</accession>
<gene>
    <name evidence="8" type="ORF">ACFFVD_05085</name>
</gene>
<sequence length="549" mass="54771">MRISSKLAALGAAAALVVSATPAGAQPAPAPAAGETPAAVGAAAAATLPSLTEALGPQLTSLVEALQRDLGLTPEEFLDQAGIGQRLSELRPGWQDEFREAFGGVWIDDDGNGVVGVLPGETGDALRDEATGAGFTIQDVALTTHELEARERQVGKIVDGMPEDMRELVTGIRIDPTRNAVVVTTRGGDAATLGNLDSRLADLAEVDMTEAPSPANDMAPFGSQGGETGSDGGEPTVEGLTPATTREGTGGAGTGTGGATLPGGDGGSLGSLALLNDAGIIPEGPLRTVVDLLSGMTPGTGSIIEGMNETVPNPDPQPAPQGQSRLGGQEAAAPDGPVVGGTGYMVRVPGGVLECSTGFNGELNGKPVVITAAHCAGEDGTRAAFADGEEFGTMAGVKRDGIDTALIEVDDDDAARFASNLVGTDRDATQPIIGTAAPVVGQKACKTGFRTGFSCGTISQVDANIDVAGSRTIDGAFTVDLCALPGDSGGVVFSGDRALGISSASNVADTGTCANADAVAKAAGFTPRLSAVPIEDVLAAHEGLTLRTN</sequence>
<dbReference type="Proteomes" id="UP001589700">
    <property type="component" value="Unassembled WGS sequence"/>
</dbReference>
<reference evidence="8 9" key="1">
    <citation type="submission" date="2024-09" db="EMBL/GenBank/DDBJ databases">
        <authorList>
            <person name="Sun Q."/>
            <person name="Mori K."/>
        </authorList>
    </citation>
    <scope>NUCLEOTIDE SEQUENCE [LARGE SCALE GENOMIC DNA]</scope>
    <source>
        <strain evidence="8 9">CCM 7659</strain>
    </source>
</reference>
<dbReference type="InterPro" id="IPR043504">
    <property type="entry name" value="Peptidase_S1_PA_chymotrypsin"/>
</dbReference>
<protein>
    <submittedName>
        <fullName evidence="8">S1 family peptidase</fullName>
    </submittedName>
</protein>
<feature type="compositionally biased region" description="Gly residues" evidence="6">
    <location>
        <begin position="248"/>
        <end position="264"/>
    </location>
</feature>
<dbReference type="InterPro" id="IPR001316">
    <property type="entry name" value="Pept_S1A_streptogrisin"/>
</dbReference>
<dbReference type="InterPro" id="IPR035070">
    <property type="entry name" value="Streptogrisin_prodomain"/>
</dbReference>
<dbReference type="EMBL" id="JBHMDY010000004">
    <property type="protein sequence ID" value="MFB9259170.1"/>
    <property type="molecule type" value="Genomic_DNA"/>
</dbReference>
<keyword evidence="3" id="KW-0378">Hydrolase</keyword>
<keyword evidence="7" id="KW-0732">Signal</keyword>
<evidence type="ECO:0000313" key="8">
    <source>
        <dbReference type="EMBL" id="MFB9259170.1"/>
    </source>
</evidence>
<dbReference type="Gene3D" id="3.30.300.50">
    <property type="match status" value="1"/>
</dbReference>
<name>A0ABV5JN64_9ACTN</name>
<evidence type="ECO:0000256" key="4">
    <source>
        <dbReference type="ARBA" id="ARBA00022825"/>
    </source>
</evidence>
<dbReference type="CDD" id="cd21112">
    <property type="entry name" value="alphaLP-like"/>
    <property type="match status" value="1"/>
</dbReference>
<keyword evidence="4" id="KW-0720">Serine protease</keyword>
<keyword evidence="2" id="KW-0645">Protease</keyword>
<evidence type="ECO:0000256" key="3">
    <source>
        <dbReference type="ARBA" id="ARBA00022801"/>
    </source>
</evidence>
<dbReference type="Pfam" id="PF13365">
    <property type="entry name" value="Trypsin_2"/>
    <property type="match status" value="1"/>
</dbReference>
<keyword evidence="5" id="KW-1015">Disulfide bond</keyword>
<comment type="similarity">
    <text evidence="1">Belongs to the peptidase S1 family.</text>
</comment>
<feature type="region of interest" description="Disordered" evidence="6">
    <location>
        <begin position="307"/>
        <end position="334"/>
    </location>
</feature>
<dbReference type="RefSeq" id="WP_380023143.1">
    <property type="nucleotide sequence ID" value="NZ_JBHMDY010000004.1"/>
</dbReference>
<feature type="chain" id="PRO_5045612056" evidence="7">
    <location>
        <begin position="26"/>
        <end position="549"/>
    </location>
</feature>
<evidence type="ECO:0000256" key="2">
    <source>
        <dbReference type="ARBA" id="ARBA00022670"/>
    </source>
</evidence>
<evidence type="ECO:0000313" key="9">
    <source>
        <dbReference type="Proteomes" id="UP001589700"/>
    </source>
</evidence>
<proteinExistence type="inferred from homology"/>
<dbReference type="SUPFAM" id="SSF50494">
    <property type="entry name" value="Trypsin-like serine proteases"/>
    <property type="match status" value="1"/>
</dbReference>